<name>A0ABS8D1N4_9NEIS</name>
<evidence type="ECO:0000313" key="4">
    <source>
        <dbReference type="Proteomes" id="UP001165395"/>
    </source>
</evidence>
<gene>
    <name evidence="3" type="ORF">LIN78_00865</name>
</gene>
<sequence>MTTIFTRHPAANLSGFEITFVSRETPNVELAMSQHNAYGETLKQFGHEVVVLPALEELPDSIFVEDVAVLFPEVTVLTRPGALSRQPEVKHISESLSALKKPIVSIEAPGTLEGGDVLRIDKLVFVGVTSRTNEEGINQLSNILATYEYTVIPVEVTGCLHLKTGVTALDDETVLVNPEWLDTSAFAGFDQIDVEEDEPWAANVLKVGDQIFMNAASPKTQAILKEEGYKVHSIDISEFMKMEAGLTCMSLVQPIR</sequence>
<organism evidence="3 4">
    <name type="scientific">Leeia speluncae</name>
    <dbReference type="NCBI Taxonomy" id="2884804"/>
    <lineage>
        <taxon>Bacteria</taxon>
        <taxon>Pseudomonadati</taxon>
        <taxon>Pseudomonadota</taxon>
        <taxon>Betaproteobacteria</taxon>
        <taxon>Neisseriales</taxon>
        <taxon>Leeiaceae</taxon>
        <taxon>Leeia</taxon>
    </lineage>
</organism>
<keyword evidence="2" id="KW-0378">Hydrolase</keyword>
<reference evidence="3" key="1">
    <citation type="submission" date="2021-10" db="EMBL/GenBank/DDBJ databases">
        <title>The complete genome sequence of Leeia sp. TBRC 13508.</title>
        <authorList>
            <person name="Charoenyingcharoen P."/>
            <person name="Yukphan P."/>
        </authorList>
    </citation>
    <scope>NUCLEOTIDE SEQUENCE</scope>
    <source>
        <strain evidence="3">TBRC 13508</strain>
    </source>
</reference>
<evidence type="ECO:0008006" key="5">
    <source>
        <dbReference type="Google" id="ProtNLM"/>
    </source>
</evidence>
<dbReference type="PANTHER" id="PTHR12737:SF9">
    <property type="entry name" value="DIMETHYLARGININASE"/>
    <property type="match status" value="1"/>
</dbReference>
<dbReference type="Gene3D" id="3.75.10.10">
    <property type="entry name" value="L-arginine/glycine Amidinotransferase, Chain A"/>
    <property type="match status" value="1"/>
</dbReference>
<evidence type="ECO:0000256" key="1">
    <source>
        <dbReference type="ARBA" id="ARBA00008532"/>
    </source>
</evidence>
<dbReference type="Proteomes" id="UP001165395">
    <property type="component" value="Unassembled WGS sequence"/>
</dbReference>
<protein>
    <recommendedName>
        <fullName evidence="5">Dimethylargininase</fullName>
    </recommendedName>
</protein>
<comment type="caution">
    <text evidence="3">The sequence shown here is derived from an EMBL/GenBank/DDBJ whole genome shotgun (WGS) entry which is preliminary data.</text>
</comment>
<dbReference type="PANTHER" id="PTHR12737">
    <property type="entry name" value="DIMETHYLARGININE DIMETHYLAMINOHYDROLASE"/>
    <property type="match status" value="1"/>
</dbReference>
<keyword evidence="4" id="KW-1185">Reference proteome</keyword>
<comment type="similarity">
    <text evidence="1">Belongs to the DDAH family.</text>
</comment>
<proteinExistence type="inferred from homology"/>
<dbReference type="EMBL" id="JAJBZT010000001">
    <property type="protein sequence ID" value="MCB6182107.1"/>
    <property type="molecule type" value="Genomic_DNA"/>
</dbReference>
<evidence type="ECO:0000313" key="3">
    <source>
        <dbReference type="EMBL" id="MCB6182107.1"/>
    </source>
</evidence>
<dbReference type="SUPFAM" id="SSF55909">
    <property type="entry name" value="Pentein"/>
    <property type="match status" value="1"/>
</dbReference>
<accession>A0ABS8D1N4</accession>
<dbReference type="InterPro" id="IPR033199">
    <property type="entry name" value="DDAH-like"/>
</dbReference>
<evidence type="ECO:0000256" key="2">
    <source>
        <dbReference type="ARBA" id="ARBA00022801"/>
    </source>
</evidence>
<dbReference type="Pfam" id="PF02274">
    <property type="entry name" value="ADI"/>
    <property type="match status" value="1"/>
</dbReference>
<dbReference type="RefSeq" id="WP_227177551.1">
    <property type="nucleotide sequence ID" value="NZ_JAJBZT010000001.1"/>
</dbReference>